<proteinExistence type="predicted"/>
<gene>
    <name evidence="2" type="ORF">SI7747_18019922</name>
</gene>
<dbReference type="PANTHER" id="PTHR47292">
    <property type="entry name" value="TRANSCRIPTION ELONGATION FACTOR (TFIIS) FAMILY PROTEIN-RELATED"/>
    <property type="match status" value="1"/>
</dbReference>
<name>A0A7I8JUT3_SPIIN</name>
<evidence type="ECO:0000313" key="2">
    <source>
        <dbReference type="EMBL" id="CAA2634514.1"/>
    </source>
</evidence>
<dbReference type="InterPro" id="IPR035441">
    <property type="entry name" value="TFIIS/LEDGF_dom_sf"/>
</dbReference>
<sequence length="756" mass="80364">MALEDFFTLSEMKDGLANLVRVEELLSIMHNQKDSIRNIVGDAARQWATVANIIAATERKDCLDHFIRLNGLSYLNHWLQEAQKQSDDNSDSSTEELISATLRALERLPVERMQAKISKKRWKTLSLKWSLSEDSDMNCQPADGEVASCNDGLKSSPQAPGRSSSSRRRRRRVCSRQIQLLDFSPQDGFMGNSSDGKATGNEPGLKAEKSVESKISSASSKRSVNAKAVVSELKQGRSEIGLDYGEIDALEVARQVAIEVEREVVDYREPFCSSSPEVTSGGENMDSSSIDLAENTTRGGLAAKSGMKMASPKSVSSVHESVGNSEKKTCDFDLNEDFCSEEADCPMAPTAAPATNLSTPIPVAAPKGAAALPVTPLHFEGELGWRGSAATSAFRPASPRRTPDGERSLSGPKQKAAFFTIDLNIADGEDNEDSAVNNNLLDGRSSSIPSDKSSMEMSSRADRLKLDLNRSEDEDIIPNQHHQNGNRCTSPASSSSSRQPSLRDFDLNDDPSTFDACGSSSLGISTSKESAAYRGYNKFEDPAAVTIMGSRMAVERRDLAAQQTQRATFSGSSSGLCLDSGAATRGASAPYPPMPPHGFSYHGLQMGPAMSILPPFYGPGSIPYMVDSSGTAVVPQILSSPGLGATGGSSGGSGGRPPFFMSVVGPPSGLNMVGGGGPRPGLDLNSGAAHGGEGGGGREIIGNFKHMQGSSGFMEDRVASASQLPAGSGMVLKRKEPECGWDPPYTFGCKQATSWQ</sequence>
<feature type="compositionally biased region" description="Polar residues" evidence="1">
    <location>
        <begin position="480"/>
        <end position="489"/>
    </location>
</feature>
<evidence type="ECO:0000313" key="3">
    <source>
        <dbReference type="Proteomes" id="UP001189122"/>
    </source>
</evidence>
<dbReference type="Gene3D" id="1.20.930.10">
    <property type="entry name" value="Conserved domain common to transcription factors TFIIS, elongin A, CRSP70"/>
    <property type="match status" value="1"/>
</dbReference>
<evidence type="ECO:0000256" key="1">
    <source>
        <dbReference type="SAM" id="MobiDB-lite"/>
    </source>
</evidence>
<feature type="region of interest" description="Disordered" evidence="1">
    <location>
        <begin position="184"/>
        <end position="218"/>
    </location>
</feature>
<feature type="compositionally biased region" description="Low complexity" evidence="1">
    <location>
        <begin position="490"/>
        <end position="500"/>
    </location>
</feature>
<feature type="region of interest" description="Disordered" evidence="1">
    <location>
        <begin position="476"/>
        <end position="510"/>
    </location>
</feature>
<keyword evidence="3" id="KW-1185">Reference proteome</keyword>
<feature type="compositionally biased region" description="Polar residues" evidence="1">
    <location>
        <begin position="434"/>
        <end position="457"/>
    </location>
</feature>
<accession>A0A7I8JUT3</accession>
<dbReference type="EMBL" id="LR743605">
    <property type="protein sequence ID" value="CAA2634514.1"/>
    <property type="molecule type" value="Genomic_DNA"/>
</dbReference>
<dbReference type="PANTHER" id="PTHR47292:SF1">
    <property type="entry name" value="TRANSCRIPTION ELONGATION FACTOR (TFIIS) FAMILY PROTEIN"/>
    <property type="match status" value="1"/>
</dbReference>
<protein>
    <submittedName>
        <fullName evidence="2">Uncharacterized protein</fullName>
    </submittedName>
</protein>
<feature type="region of interest" description="Disordered" evidence="1">
    <location>
        <begin position="142"/>
        <end position="172"/>
    </location>
</feature>
<reference evidence="2 3" key="1">
    <citation type="submission" date="2019-12" db="EMBL/GenBank/DDBJ databases">
        <authorList>
            <person name="Scholz U."/>
            <person name="Mascher M."/>
            <person name="Fiebig A."/>
        </authorList>
    </citation>
    <scope>NUCLEOTIDE SEQUENCE</scope>
</reference>
<organism evidence="2">
    <name type="scientific">Spirodela intermedia</name>
    <name type="common">Intermediate duckweed</name>
    <dbReference type="NCBI Taxonomy" id="51605"/>
    <lineage>
        <taxon>Eukaryota</taxon>
        <taxon>Viridiplantae</taxon>
        <taxon>Streptophyta</taxon>
        <taxon>Embryophyta</taxon>
        <taxon>Tracheophyta</taxon>
        <taxon>Spermatophyta</taxon>
        <taxon>Magnoliopsida</taxon>
        <taxon>Liliopsida</taxon>
        <taxon>Araceae</taxon>
        <taxon>Lemnoideae</taxon>
        <taxon>Spirodela</taxon>
    </lineage>
</organism>
<feature type="region of interest" description="Disordered" evidence="1">
    <location>
        <begin position="429"/>
        <end position="461"/>
    </location>
</feature>
<dbReference type="EMBL" id="CACRZD030000018">
    <property type="protein sequence ID" value="CAA6673505.1"/>
    <property type="molecule type" value="Genomic_DNA"/>
</dbReference>
<dbReference type="AlphaFoldDB" id="A0A7I8JUT3"/>
<feature type="region of interest" description="Disordered" evidence="1">
    <location>
        <begin position="390"/>
        <end position="413"/>
    </location>
</feature>
<dbReference type="Proteomes" id="UP001189122">
    <property type="component" value="Unassembled WGS sequence"/>
</dbReference>